<gene>
    <name evidence="12" type="ORF">G3T37_14475</name>
</gene>
<dbReference type="InterPro" id="IPR003439">
    <property type="entry name" value="ABC_transporter-like_ATP-bd"/>
</dbReference>
<keyword evidence="6" id="KW-0547">Nucleotide-binding</keyword>
<dbReference type="PANTHER" id="PTHR43790:SF8">
    <property type="entry name" value="SUGAR ABC TRANSPORTER ATP-BINDING PROTEIN"/>
    <property type="match status" value="1"/>
</dbReference>
<dbReference type="SUPFAM" id="SSF47384">
    <property type="entry name" value="Homodimeric domain of signal transducing histidine kinase"/>
    <property type="match status" value="1"/>
</dbReference>
<evidence type="ECO:0000259" key="11">
    <source>
        <dbReference type="PROSITE" id="PS50893"/>
    </source>
</evidence>
<dbReference type="Pfam" id="PF00005">
    <property type="entry name" value="ABC_tran"/>
    <property type="match status" value="1"/>
</dbReference>
<evidence type="ECO:0000259" key="10">
    <source>
        <dbReference type="PROSITE" id="PS50109"/>
    </source>
</evidence>
<dbReference type="Pfam" id="PF13185">
    <property type="entry name" value="GAF_2"/>
    <property type="match status" value="1"/>
</dbReference>
<dbReference type="InterPro" id="IPR004358">
    <property type="entry name" value="Sig_transdc_His_kin-like_C"/>
</dbReference>
<keyword evidence="4" id="KW-0597">Phosphoprotein</keyword>
<comment type="caution">
    <text evidence="12">The sequence shown here is derived from an EMBL/GenBank/DDBJ whole genome shotgun (WGS) entry which is preliminary data.</text>
</comment>
<dbReference type="SMART" id="SM00387">
    <property type="entry name" value="HATPase_c"/>
    <property type="match status" value="1"/>
</dbReference>
<dbReference type="InterPro" id="IPR003593">
    <property type="entry name" value="AAA+_ATPase"/>
</dbReference>
<proteinExistence type="predicted"/>
<dbReference type="Pfam" id="PF02518">
    <property type="entry name" value="HATPase_c"/>
    <property type="match status" value="1"/>
</dbReference>
<evidence type="ECO:0000313" key="12">
    <source>
        <dbReference type="EMBL" id="NEM92554.1"/>
    </source>
</evidence>
<feature type="domain" description="ABC transporter" evidence="11">
    <location>
        <begin position="1"/>
        <end position="230"/>
    </location>
</feature>
<dbReference type="SUPFAM" id="SSF55874">
    <property type="entry name" value="ATPase domain of HSP90 chaperone/DNA topoisomerase II/histidine kinase"/>
    <property type="match status" value="1"/>
</dbReference>
<dbReference type="InterPro" id="IPR036890">
    <property type="entry name" value="HATPase_C_sf"/>
</dbReference>
<dbReference type="InterPro" id="IPR050107">
    <property type="entry name" value="ABC_carbohydrate_import_ATPase"/>
</dbReference>
<dbReference type="Gene3D" id="3.30.450.40">
    <property type="match status" value="1"/>
</dbReference>
<dbReference type="GO" id="GO:0005524">
    <property type="term" value="F:ATP binding"/>
    <property type="evidence" value="ECO:0007669"/>
    <property type="project" value="UniProtKB-KW"/>
</dbReference>
<evidence type="ECO:0000313" key="13">
    <source>
        <dbReference type="Proteomes" id="UP000479756"/>
    </source>
</evidence>
<dbReference type="InterPro" id="IPR005467">
    <property type="entry name" value="His_kinase_dom"/>
</dbReference>
<dbReference type="EMBL" id="JAAGWZ010000005">
    <property type="protein sequence ID" value="NEM92554.1"/>
    <property type="molecule type" value="Genomic_DNA"/>
</dbReference>
<comment type="subcellular location">
    <subcellularLocation>
        <location evidence="2">Cell membrane</location>
    </subcellularLocation>
</comment>
<dbReference type="InterPro" id="IPR003661">
    <property type="entry name" value="HisK_dim/P_dom"/>
</dbReference>
<dbReference type="InterPro" id="IPR003594">
    <property type="entry name" value="HATPase_dom"/>
</dbReference>
<evidence type="ECO:0000256" key="6">
    <source>
        <dbReference type="ARBA" id="ARBA00022741"/>
    </source>
</evidence>
<dbReference type="AlphaFoldDB" id="A0A7C9PPR8"/>
<dbReference type="Gene3D" id="1.10.287.130">
    <property type="match status" value="1"/>
</dbReference>
<dbReference type="PRINTS" id="PR00344">
    <property type="entry name" value="BCTRLSENSOR"/>
</dbReference>
<accession>A0A7C9PPR8</accession>
<dbReference type="Gene3D" id="3.30.565.10">
    <property type="entry name" value="Histidine kinase-like ATPase, C-terminal domain"/>
    <property type="match status" value="1"/>
</dbReference>
<feature type="domain" description="Histidine kinase" evidence="10">
    <location>
        <begin position="572"/>
        <end position="779"/>
    </location>
</feature>
<dbReference type="Pfam" id="PF00512">
    <property type="entry name" value="HisKA"/>
    <property type="match status" value="1"/>
</dbReference>
<dbReference type="GO" id="GO:0005886">
    <property type="term" value="C:plasma membrane"/>
    <property type="evidence" value="ECO:0007669"/>
    <property type="project" value="UniProtKB-SubCell"/>
</dbReference>
<dbReference type="SUPFAM" id="SSF52540">
    <property type="entry name" value="P-loop containing nucleoside triphosphate hydrolases"/>
    <property type="match status" value="1"/>
</dbReference>
<dbReference type="Gene3D" id="3.40.50.300">
    <property type="entry name" value="P-loop containing nucleotide triphosphate hydrolases"/>
    <property type="match status" value="1"/>
</dbReference>
<sequence>MRDLRVARGARIAVENISFQLSPGEFVGLLGENGAGKSTVLEAICGLQSNSSGSSLSFGRPSAAAFDARRIGVVWQHLGLCDNLTAAQNVFLGREAGRPLLERRRMRRATLDALAHLNAAEIDPNRVVSELSGGQRQIIAIARALLSDPPLILLDEPTSALSPRETEYVLGLLRGLCEQGRAVLLVTHQVDEIMRTADRLIVMRQGRMVAVSSPVGLQPGDVLELMSGVAVESVARQNLSQLSSLLEQMAASKPFASLPAIVSGYAAAADQRQLSVHLKDDQKGVLTLAASVSLPRGLRSQLGAFPLARDNAIAEAARTGHPQVVEDLSSAGGFDPVAGGPMSMWAVPIQGNGHLFGVLSGFADVPGRPRDDQLQLAGLYAGLAASAIERDDILRRYQRRNHALEILRELRDVLADPDDLDVQQGFPRVLPTLLDGLSARAVVIAGDDRGAEQLSAESSRFEVKAEAGDPDAAEELVLAAESHEWTPARSRGIIPADEDSLLVPFVARDRRYVLAARWDQPTESLEPETLELLEGAAWSLRLALERTLAEASRAESAAATRTADLQREFIYRLSHELRTPLTAIRGYASSLRSTDVEWDRGSQERFLGAIAAEASRMQRLVGDLLDIAAIESGGMTIRPDWCEVEAVVSAAVAVSSPDPGDTSVEVEPGIPTIWADHDRIEQVLVNLLDNAFKHGRAPISVRVRVAGESVVFDVIDSGSGIPADRSDDVFEPYVRRPASPGAGLGLAICRNIVLAHGGTLSAVAGARTGHVRLTLPLSAAPSTEGEPHV</sequence>
<dbReference type="Proteomes" id="UP000479756">
    <property type="component" value="Unassembled WGS sequence"/>
</dbReference>
<dbReference type="FunFam" id="1.10.287.130:FF:000001">
    <property type="entry name" value="Two-component sensor histidine kinase"/>
    <property type="match status" value="1"/>
</dbReference>
<protein>
    <recommendedName>
        <fullName evidence="3">histidine kinase</fullName>
        <ecNumber evidence="3">2.7.13.3</ecNumber>
    </recommendedName>
</protein>
<evidence type="ECO:0000256" key="8">
    <source>
        <dbReference type="ARBA" id="ARBA00022840"/>
    </source>
</evidence>
<evidence type="ECO:0000256" key="7">
    <source>
        <dbReference type="ARBA" id="ARBA00022777"/>
    </source>
</evidence>
<dbReference type="EC" id="2.7.13.3" evidence="3"/>
<evidence type="ECO:0000256" key="3">
    <source>
        <dbReference type="ARBA" id="ARBA00012438"/>
    </source>
</evidence>
<dbReference type="SMART" id="SM00382">
    <property type="entry name" value="AAA"/>
    <property type="match status" value="1"/>
</dbReference>
<evidence type="ECO:0000256" key="4">
    <source>
        <dbReference type="ARBA" id="ARBA00022553"/>
    </source>
</evidence>
<keyword evidence="5" id="KW-0808">Transferase</keyword>
<dbReference type="CDD" id="cd00075">
    <property type="entry name" value="HATPase"/>
    <property type="match status" value="1"/>
</dbReference>
<dbReference type="PANTHER" id="PTHR43790">
    <property type="entry name" value="CARBOHYDRATE TRANSPORT ATP-BINDING PROTEIN MG119-RELATED"/>
    <property type="match status" value="1"/>
</dbReference>
<organism evidence="12 13">
    <name type="scientific">Galbitalea soli</name>
    <dbReference type="NCBI Taxonomy" id="1268042"/>
    <lineage>
        <taxon>Bacteria</taxon>
        <taxon>Bacillati</taxon>
        <taxon>Actinomycetota</taxon>
        <taxon>Actinomycetes</taxon>
        <taxon>Micrococcales</taxon>
        <taxon>Microbacteriaceae</taxon>
        <taxon>Galbitalea</taxon>
    </lineage>
</organism>
<keyword evidence="7" id="KW-0418">Kinase</keyword>
<dbReference type="GO" id="GO:0000155">
    <property type="term" value="F:phosphorelay sensor kinase activity"/>
    <property type="evidence" value="ECO:0007669"/>
    <property type="project" value="InterPro"/>
</dbReference>
<reference evidence="12 13" key="1">
    <citation type="journal article" date="2014" name="Int. J. Syst. Evol. Microbiol.">
        <title>Description of Galbitalea soli gen. nov., sp. nov., and Frondihabitans sucicola sp. nov.</title>
        <authorList>
            <person name="Kim S.J."/>
            <person name="Lim J.M."/>
            <person name="Ahn J.H."/>
            <person name="Weon H.Y."/>
            <person name="Hamada M."/>
            <person name="Suzuki K."/>
            <person name="Ahn T.Y."/>
            <person name="Kwon S.W."/>
        </authorList>
    </citation>
    <scope>NUCLEOTIDE SEQUENCE [LARGE SCALE GENOMIC DNA]</scope>
    <source>
        <strain evidence="12 13">NBRC 108727</strain>
    </source>
</reference>
<dbReference type="InterPro" id="IPR029016">
    <property type="entry name" value="GAF-like_dom_sf"/>
</dbReference>
<dbReference type="InterPro" id="IPR003018">
    <property type="entry name" value="GAF"/>
</dbReference>
<dbReference type="InterPro" id="IPR036097">
    <property type="entry name" value="HisK_dim/P_sf"/>
</dbReference>
<evidence type="ECO:0000256" key="9">
    <source>
        <dbReference type="ARBA" id="ARBA00023012"/>
    </source>
</evidence>
<dbReference type="SMART" id="SM00065">
    <property type="entry name" value="GAF"/>
    <property type="match status" value="1"/>
</dbReference>
<dbReference type="SUPFAM" id="SSF55781">
    <property type="entry name" value="GAF domain-like"/>
    <property type="match status" value="1"/>
</dbReference>
<dbReference type="PROSITE" id="PS50893">
    <property type="entry name" value="ABC_TRANSPORTER_2"/>
    <property type="match status" value="1"/>
</dbReference>
<keyword evidence="13" id="KW-1185">Reference proteome</keyword>
<dbReference type="InterPro" id="IPR027417">
    <property type="entry name" value="P-loop_NTPase"/>
</dbReference>
<evidence type="ECO:0000256" key="5">
    <source>
        <dbReference type="ARBA" id="ARBA00022679"/>
    </source>
</evidence>
<evidence type="ECO:0000256" key="2">
    <source>
        <dbReference type="ARBA" id="ARBA00004236"/>
    </source>
</evidence>
<dbReference type="PROSITE" id="PS50109">
    <property type="entry name" value="HIS_KIN"/>
    <property type="match status" value="1"/>
</dbReference>
<dbReference type="SMART" id="SM00388">
    <property type="entry name" value="HisKA"/>
    <property type="match status" value="1"/>
</dbReference>
<keyword evidence="9" id="KW-0902">Two-component regulatory system</keyword>
<dbReference type="CDD" id="cd00082">
    <property type="entry name" value="HisKA"/>
    <property type="match status" value="1"/>
</dbReference>
<evidence type="ECO:0000256" key="1">
    <source>
        <dbReference type="ARBA" id="ARBA00000085"/>
    </source>
</evidence>
<keyword evidence="8 12" id="KW-0067">ATP-binding</keyword>
<comment type="catalytic activity">
    <reaction evidence="1">
        <text>ATP + protein L-histidine = ADP + protein N-phospho-L-histidine.</text>
        <dbReference type="EC" id="2.7.13.3"/>
    </reaction>
</comment>
<dbReference type="GO" id="GO:0016887">
    <property type="term" value="F:ATP hydrolysis activity"/>
    <property type="evidence" value="ECO:0007669"/>
    <property type="project" value="InterPro"/>
</dbReference>
<dbReference type="RefSeq" id="WP_163474602.1">
    <property type="nucleotide sequence ID" value="NZ_JAAGWZ010000005.1"/>
</dbReference>
<name>A0A7C9PPR8_9MICO</name>